<dbReference type="AlphaFoldDB" id="A0A4C1Z6G9"/>
<organism evidence="2 3">
    <name type="scientific">Eumeta variegata</name>
    <name type="common">Bagworm moth</name>
    <name type="synonym">Eumeta japonica</name>
    <dbReference type="NCBI Taxonomy" id="151549"/>
    <lineage>
        <taxon>Eukaryota</taxon>
        <taxon>Metazoa</taxon>
        <taxon>Ecdysozoa</taxon>
        <taxon>Arthropoda</taxon>
        <taxon>Hexapoda</taxon>
        <taxon>Insecta</taxon>
        <taxon>Pterygota</taxon>
        <taxon>Neoptera</taxon>
        <taxon>Endopterygota</taxon>
        <taxon>Lepidoptera</taxon>
        <taxon>Glossata</taxon>
        <taxon>Ditrysia</taxon>
        <taxon>Tineoidea</taxon>
        <taxon>Psychidae</taxon>
        <taxon>Oiketicinae</taxon>
        <taxon>Eumeta</taxon>
    </lineage>
</organism>
<sequence length="113" mass="12839">MTLVPLRLIRACERERGTIERHDRPKRSACDAPIYLLLDISNESDDAEFVRDDPDDQGYNSRVEPMRKRNIIIYSPDSDEDVTSGDNDQATIDPLSAGPSRSRPIRSKQDPLI</sequence>
<evidence type="ECO:0000256" key="1">
    <source>
        <dbReference type="SAM" id="MobiDB-lite"/>
    </source>
</evidence>
<evidence type="ECO:0000313" key="3">
    <source>
        <dbReference type="Proteomes" id="UP000299102"/>
    </source>
</evidence>
<comment type="caution">
    <text evidence="2">The sequence shown here is derived from an EMBL/GenBank/DDBJ whole genome shotgun (WGS) entry which is preliminary data.</text>
</comment>
<dbReference type="EMBL" id="BGZK01001577">
    <property type="protein sequence ID" value="GBP82664.1"/>
    <property type="molecule type" value="Genomic_DNA"/>
</dbReference>
<evidence type="ECO:0000313" key="2">
    <source>
        <dbReference type="EMBL" id="GBP82664.1"/>
    </source>
</evidence>
<gene>
    <name evidence="2" type="ORF">EVAR_60111_1</name>
</gene>
<reference evidence="2 3" key="1">
    <citation type="journal article" date="2019" name="Commun. Biol.">
        <title>The bagworm genome reveals a unique fibroin gene that provides high tensile strength.</title>
        <authorList>
            <person name="Kono N."/>
            <person name="Nakamura H."/>
            <person name="Ohtoshi R."/>
            <person name="Tomita M."/>
            <person name="Numata K."/>
            <person name="Arakawa K."/>
        </authorList>
    </citation>
    <scope>NUCLEOTIDE SEQUENCE [LARGE SCALE GENOMIC DNA]</scope>
</reference>
<protein>
    <submittedName>
        <fullName evidence="2">Uncharacterized protein</fullName>
    </submittedName>
</protein>
<proteinExistence type="predicted"/>
<keyword evidence="3" id="KW-1185">Reference proteome</keyword>
<dbReference type="Proteomes" id="UP000299102">
    <property type="component" value="Unassembled WGS sequence"/>
</dbReference>
<accession>A0A4C1Z6G9</accession>
<name>A0A4C1Z6G9_EUMVA</name>
<feature type="region of interest" description="Disordered" evidence="1">
    <location>
        <begin position="74"/>
        <end position="113"/>
    </location>
</feature>